<feature type="compositionally biased region" description="Low complexity" evidence="1">
    <location>
        <begin position="200"/>
        <end position="210"/>
    </location>
</feature>
<evidence type="ECO:0000313" key="2">
    <source>
        <dbReference type="EMBL" id="CAE6461328.1"/>
    </source>
</evidence>
<comment type="caution">
    <text evidence="2">The sequence shown here is derived from an EMBL/GenBank/DDBJ whole genome shotgun (WGS) entry which is preliminary data.</text>
</comment>
<accession>A0A8H3GR76</accession>
<evidence type="ECO:0000313" key="3">
    <source>
        <dbReference type="Proteomes" id="UP000663826"/>
    </source>
</evidence>
<dbReference type="Proteomes" id="UP000663826">
    <property type="component" value="Unassembled WGS sequence"/>
</dbReference>
<gene>
    <name evidence="2" type="ORF">RDB_LOCUS88647</name>
</gene>
<feature type="compositionally biased region" description="Acidic residues" evidence="1">
    <location>
        <begin position="82"/>
        <end position="94"/>
    </location>
</feature>
<sequence length="453" mass="48019">TRRGCRGGRGGRCSSVGGSGGNSNANSSHVDNKPQANEEPAEDEFPADNNPPDNNETPDDNESPANDETPDDTEPPANDNPPVDDETLADDEPPVDDKPLVDDEPPANDKPVNDKPPADDEAVDEGDDPFAENQVPESPSMVEKELDDNEELLGSNFPQPKPHLALQGRHPNPEVHCTCRRRQADSSLKTVAATPIPTLKSIAPAAAARPSPKHAPPPLPKSSIVTSNSAKTTPLAAATTPIPAVNAPVSKPAANKVRTTNLNVTKLDSNTIKTSAARSIIVKAKEVAANKPPCLSENPKLAKALALVLINSLTSVTKRRIQDPPAGALAPIQKKSKGKVPNQANLDVWAEELSEELKRLRAEAVASNNNKKQKANDLDAGTTLTPTQKARPRMRPAPVCKPGKPLLAVKPSPIIKALPPSVTTFTAKAELIENAEGLKSSAWMTTRSKRKAT</sequence>
<dbReference type="EMBL" id="CAJMWQ010001764">
    <property type="protein sequence ID" value="CAE6461328.1"/>
    <property type="molecule type" value="Genomic_DNA"/>
</dbReference>
<reference evidence="2" key="1">
    <citation type="submission" date="2021-01" db="EMBL/GenBank/DDBJ databases">
        <authorList>
            <person name="Kaushik A."/>
        </authorList>
    </citation>
    <scope>NUCLEOTIDE SEQUENCE</scope>
    <source>
        <strain evidence="2">AG1-1B</strain>
    </source>
</reference>
<dbReference type="AlphaFoldDB" id="A0A8H3GR76"/>
<feature type="region of interest" description="Disordered" evidence="1">
    <location>
        <begin position="1"/>
        <end position="232"/>
    </location>
</feature>
<evidence type="ECO:0000256" key="1">
    <source>
        <dbReference type="SAM" id="MobiDB-lite"/>
    </source>
</evidence>
<proteinExistence type="predicted"/>
<name>A0A8H3GR76_9AGAM</name>
<feature type="non-terminal residue" evidence="2">
    <location>
        <position position="1"/>
    </location>
</feature>
<feature type="region of interest" description="Disordered" evidence="1">
    <location>
        <begin position="366"/>
        <end position="404"/>
    </location>
</feature>
<feature type="compositionally biased region" description="Acidic residues" evidence="1">
    <location>
        <begin position="119"/>
        <end position="130"/>
    </location>
</feature>
<feature type="compositionally biased region" description="Gly residues" evidence="1">
    <location>
        <begin position="7"/>
        <end position="21"/>
    </location>
</feature>
<protein>
    <submittedName>
        <fullName evidence="2">Uncharacterized protein</fullName>
    </submittedName>
</protein>
<organism evidence="2 3">
    <name type="scientific">Rhizoctonia solani</name>
    <dbReference type="NCBI Taxonomy" id="456999"/>
    <lineage>
        <taxon>Eukaryota</taxon>
        <taxon>Fungi</taxon>
        <taxon>Dikarya</taxon>
        <taxon>Basidiomycota</taxon>
        <taxon>Agaricomycotina</taxon>
        <taxon>Agaricomycetes</taxon>
        <taxon>Cantharellales</taxon>
        <taxon>Ceratobasidiaceae</taxon>
        <taxon>Rhizoctonia</taxon>
    </lineage>
</organism>